<name>A0A935C4V6_9FIRM</name>
<reference evidence="1" key="1">
    <citation type="submission" date="2021-01" db="EMBL/GenBank/DDBJ databases">
        <title>Genome public.</title>
        <authorList>
            <person name="Liu C."/>
            <person name="Sun Q."/>
        </authorList>
    </citation>
    <scope>NUCLEOTIDE SEQUENCE</scope>
    <source>
        <strain evidence="1">M6</strain>
    </source>
</reference>
<gene>
    <name evidence="1" type="ORF">JKK62_14190</name>
</gene>
<dbReference type="Proteomes" id="UP000633365">
    <property type="component" value="Unassembled WGS sequence"/>
</dbReference>
<dbReference type="InterPro" id="IPR003772">
    <property type="entry name" value="YceD"/>
</dbReference>
<protein>
    <submittedName>
        <fullName evidence="1">DUF177 domain-containing protein</fullName>
    </submittedName>
</protein>
<evidence type="ECO:0000313" key="1">
    <source>
        <dbReference type="EMBL" id="MBK6089777.1"/>
    </source>
</evidence>
<sequence length="166" mass="18879">MLFELKSVFMNDGETKKCSYELDITKLDVDGIFPFTTPVTVNAEAQNRASLVTLTLSCKYGFCRPCDRCGTPVEDETEVSFSHPLVQELVDERNDDYIETPDFTLELDEVVISDIILHYPQKYLCKDDCRGLCPKCGKNLNEGDCGCDRTQVDSRLEILKQLMEDE</sequence>
<dbReference type="RefSeq" id="WP_186834201.1">
    <property type="nucleotide sequence ID" value="NZ_JAEQMG010000151.1"/>
</dbReference>
<evidence type="ECO:0000313" key="2">
    <source>
        <dbReference type="Proteomes" id="UP000633365"/>
    </source>
</evidence>
<dbReference type="Pfam" id="PF02620">
    <property type="entry name" value="YceD"/>
    <property type="match status" value="1"/>
</dbReference>
<keyword evidence="2" id="KW-1185">Reference proteome</keyword>
<dbReference type="AlphaFoldDB" id="A0A935C4V6"/>
<accession>A0A935C4V6</accession>
<proteinExistence type="predicted"/>
<dbReference type="PANTHER" id="PTHR34374:SF1">
    <property type="entry name" value="LARGE RIBOSOMAL RNA SUBUNIT ACCUMULATION PROTEIN YCED HOMOLOG 1, CHLOROPLASTIC"/>
    <property type="match status" value="1"/>
</dbReference>
<dbReference type="EMBL" id="JAEQMG010000151">
    <property type="protein sequence ID" value="MBK6089777.1"/>
    <property type="molecule type" value="Genomic_DNA"/>
</dbReference>
<comment type="caution">
    <text evidence="1">The sequence shown here is derived from an EMBL/GenBank/DDBJ whole genome shotgun (WGS) entry which is preliminary data.</text>
</comment>
<dbReference type="PANTHER" id="PTHR34374">
    <property type="entry name" value="LARGE RIBOSOMAL RNA SUBUNIT ACCUMULATION PROTEIN YCED HOMOLOG 1, CHLOROPLASTIC"/>
    <property type="match status" value="1"/>
</dbReference>
<organism evidence="1 2">
    <name type="scientific">Ruminococcus difficilis</name>
    <dbReference type="NCBI Taxonomy" id="2763069"/>
    <lineage>
        <taxon>Bacteria</taxon>
        <taxon>Bacillati</taxon>
        <taxon>Bacillota</taxon>
        <taxon>Clostridia</taxon>
        <taxon>Eubacteriales</taxon>
        <taxon>Oscillospiraceae</taxon>
        <taxon>Ruminococcus</taxon>
    </lineage>
</organism>